<organism evidence="1 2">
    <name type="scientific">Enterocloster lavalensis</name>
    <dbReference type="NCBI Taxonomy" id="460384"/>
    <lineage>
        <taxon>Bacteria</taxon>
        <taxon>Bacillati</taxon>
        <taxon>Bacillota</taxon>
        <taxon>Clostridia</taxon>
        <taxon>Lachnospirales</taxon>
        <taxon>Lachnospiraceae</taxon>
        <taxon>Enterocloster</taxon>
    </lineage>
</organism>
<reference evidence="2" key="1">
    <citation type="submission" date="2016-10" db="EMBL/GenBank/DDBJ databases">
        <authorList>
            <person name="Varghese N."/>
            <person name="Submissions S."/>
        </authorList>
    </citation>
    <scope>NUCLEOTIDE SEQUENCE [LARGE SCALE GENOMIC DNA]</scope>
    <source>
        <strain evidence="2">NLAE-zl-G277</strain>
    </source>
</reference>
<sequence>MEANIAYYCLHKLHKWPHEFLDLEIQERAYVVAAVQMKLEKDKREAQKMKKGKKR</sequence>
<evidence type="ECO:0000313" key="1">
    <source>
        <dbReference type="EMBL" id="SEU19320.1"/>
    </source>
</evidence>
<dbReference type="STRING" id="460384.SAMN05216313_15011"/>
<keyword evidence="2" id="KW-1185">Reference proteome</keyword>
<dbReference type="RefSeq" id="WP_166435107.1">
    <property type="nucleotide sequence ID" value="NZ_CAKXUV010000015.1"/>
</dbReference>
<dbReference type="EMBL" id="FOIM01000050">
    <property type="protein sequence ID" value="SEU19320.1"/>
    <property type="molecule type" value="Genomic_DNA"/>
</dbReference>
<gene>
    <name evidence="1" type="ORF">SAMN05216313_15011</name>
</gene>
<evidence type="ECO:0000313" key="2">
    <source>
        <dbReference type="Proteomes" id="UP000198508"/>
    </source>
</evidence>
<protein>
    <submittedName>
        <fullName evidence="1">Uncharacterized protein</fullName>
    </submittedName>
</protein>
<proteinExistence type="predicted"/>
<name>A0A1I0K8L3_9FIRM</name>
<dbReference type="AlphaFoldDB" id="A0A1I0K8L3"/>
<dbReference type="Proteomes" id="UP000198508">
    <property type="component" value="Unassembled WGS sequence"/>
</dbReference>
<accession>A0A1I0K8L3</accession>